<evidence type="ECO:0000313" key="2">
    <source>
        <dbReference type="Proteomes" id="UP000198211"/>
    </source>
</evidence>
<keyword evidence="2" id="KW-1185">Reference proteome</keyword>
<dbReference type="Proteomes" id="UP000198211">
    <property type="component" value="Unassembled WGS sequence"/>
</dbReference>
<dbReference type="OrthoDB" id="91689at2759"/>
<name>A0A225WCC1_9STRA</name>
<evidence type="ECO:0008006" key="3">
    <source>
        <dbReference type="Google" id="ProtNLM"/>
    </source>
</evidence>
<sequence length="305" mass="34918">MKKMRSATQNEREALGWKAVAKWSLEERQVSEANRRWLLAAISGKKALIEDLMSVVRQHMLLVNATSRSCRHTALFYDPPDDIVFAIDMQDIEKFYRQTDSIFNTCGLDPTSTKTTTFQQTVTKDNDGVSIRLVRRQHFLFGYKHTWQSVWMLSHMMHRQEDREDYGGIEDPENTIATKFRITKQLPGGTRVSLKERFVVRKFEETNRTIIIWKASLTGEGSFSGMQTELTGWSIIRPSTTDSGCVVDVCMLHVPLHLKNPDVAPDIMADRFSEFLQSIIQENSQEITSGSKALLLEHMLTGIDL</sequence>
<proteinExistence type="predicted"/>
<gene>
    <name evidence="1" type="ORF">PHMEG_00011374</name>
</gene>
<dbReference type="EMBL" id="NBNE01001202">
    <property type="protein sequence ID" value="OWZ15054.1"/>
    <property type="molecule type" value="Genomic_DNA"/>
</dbReference>
<dbReference type="AlphaFoldDB" id="A0A225WCC1"/>
<organism evidence="1 2">
    <name type="scientific">Phytophthora megakarya</name>
    <dbReference type="NCBI Taxonomy" id="4795"/>
    <lineage>
        <taxon>Eukaryota</taxon>
        <taxon>Sar</taxon>
        <taxon>Stramenopiles</taxon>
        <taxon>Oomycota</taxon>
        <taxon>Peronosporomycetes</taxon>
        <taxon>Peronosporales</taxon>
        <taxon>Peronosporaceae</taxon>
        <taxon>Phytophthora</taxon>
    </lineage>
</organism>
<comment type="caution">
    <text evidence="1">The sequence shown here is derived from an EMBL/GenBank/DDBJ whole genome shotgun (WGS) entry which is preliminary data.</text>
</comment>
<reference evidence="2" key="1">
    <citation type="submission" date="2017-03" db="EMBL/GenBank/DDBJ databases">
        <title>Phytopthora megakarya and P. palmivora, two closely related causual agents of cacao black pod achieved similar genome size and gene model numbers by different mechanisms.</title>
        <authorList>
            <person name="Ali S."/>
            <person name="Shao J."/>
            <person name="Larry D.J."/>
            <person name="Kronmiller B."/>
            <person name="Shen D."/>
            <person name="Strem M.D."/>
            <person name="Melnick R.L."/>
            <person name="Guiltinan M.J."/>
            <person name="Tyler B.M."/>
            <person name="Meinhardt L.W."/>
            <person name="Bailey B.A."/>
        </authorList>
    </citation>
    <scope>NUCLEOTIDE SEQUENCE [LARGE SCALE GENOMIC DNA]</scope>
    <source>
        <strain evidence="2">zdho120</strain>
    </source>
</reference>
<protein>
    <recommendedName>
        <fullName evidence="3">M96 mating-specific protein</fullName>
    </recommendedName>
</protein>
<evidence type="ECO:0000313" key="1">
    <source>
        <dbReference type="EMBL" id="OWZ15054.1"/>
    </source>
</evidence>
<accession>A0A225WCC1</accession>